<dbReference type="EMBL" id="KZ678639">
    <property type="protein sequence ID" value="PSR77766.1"/>
    <property type="molecule type" value="Genomic_DNA"/>
</dbReference>
<evidence type="ECO:0000313" key="2">
    <source>
        <dbReference type="EMBL" id="PSR77766.1"/>
    </source>
</evidence>
<evidence type="ECO:0000256" key="1">
    <source>
        <dbReference type="SAM" id="Phobius"/>
    </source>
</evidence>
<proteinExistence type="predicted"/>
<keyword evidence="1" id="KW-0812">Transmembrane</keyword>
<accession>A0A2T2ZVF9</accession>
<organism evidence="2 3">
    <name type="scientific">Coniella lustricola</name>
    <dbReference type="NCBI Taxonomy" id="2025994"/>
    <lineage>
        <taxon>Eukaryota</taxon>
        <taxon>Fungi</taxon>
        <taxon>Dikarya</taxon>
        <taxon>Ascomycota</taxon>
        <taxon>Pezizomycotina</taxon>
        <taxon>Sordariomycetes</taxon>
        <taxon>Sordariomycetidae</taxon>
        <taxon>Diaporthales</taxon>
        <taxon>Schizoparmaceae</taxon>
        <taxon>Coniella</taxon>
    </lineage>
</organism>
<keyword evidence="1" id="KW-0472">Membrane</keyword>
<dbReference type="Proteomes" id="UP000241462">
    <property type="component" value="Unassembled WGS sequence"/>
</dbReference>
<reference evidence="2 3" key="1">
    <citation type="journal article" date="2018" name="Mycol. Prog.">
        <title>Coniella lustricola, a new species from submerged detritus.</title>
        <authorList>
            <person name="Raudabaugh D.B."/>
            <person name="Iturriaga T."/>
            <person name="Carver A."/>
            <person name="Mondo S."/>
            <person name="Pangilinan J."/>
            <person name="Lipzen A."/>
            <person name="He G."/>
            <person name="Amirebrahimi M."/>
            <person name="Grigoriev I.V."/>
            <person name="Miller A.N."/>
        </authorList>
    </citation>
    <scope>NUCLEOTIDE SEQUENCE [LARGE SCALE GENOMIC DNA]</scope>
    <source>
        <strain evidence="2 3">B22-T-1</strain>
    </source>
</reference>
<feature type="transmembrane region" description="Helical" evidence="1">
    <location>
        <begin position="155"/>
        <end position="175"/>
    </location>
</feature>
<feature type="transmembrane region" description="Helical" evidence="1">
    <location>
        <begin position="187"/>
        <end position="205"/>
    </location>
</feature>
<feature type="transmembrane region" description="Helical" evidence="1">
    <location>
        <begin position="225"/>
        <end position="242"/>
    </location>
</feature>
<gene>
    <name evidence="2" type="ORF">BD289DRAFT_138835</name>
</gene>
<keyword evidence="3" id="KW-1185">Reference proteome</keyword>
<evidence type="ECO:0000313" key="3">
    <source>
        <dbReference type="Proteomes" id="UP000241462"/>
    </source>
</evidence>
<dbReference type="AlphaFoldDB" id="A0A2T2ZVF9"/>
<name>A0A2T2ZVF9_9PEZI</name>
<keyword evidence="1" id="KW-1133">Transmembrane helix</keyword>
<dbReference type="InParanoid" id="A0A2T2ZVF9"/>
<dbReference type="OrthoDB" id="306876at2759"/>
<evidence type="ECO:0008006" key="4">
    <source>
        <dbReference type="Google" id="ProtNLM"/>
    </source>
</evidence>
<protein>
    <recommendedName>
        <fullName evidence="4">EamA domain-containing protein</fullName>
    </recommendedName>
</protein>
<sequence>MPDIPRMTKVPLITTCPGTEYTVDGETSSSSSSRSSVAEGWKYAGFDEASALEPKGKLDPGTMQAPSFYQVRFKKVAMMDQGKNGLLSPCSRFNHNRGLASSPLSYDYENQSSSNYLFLHPPAHGSSFLFKCRSLVTGYQSFATMDQFWERNRSYVLVILSTVFGSVMTLLAKLLEDGGNGMDPFQILFFRMFITWIVLSVLLFFRRPSEFPWGPASSRIRWLLVARGIAGYFGICGIWTSIRECLNLSRDDVGSGTDFYH</sequence>